<evidence type="ECO:0008006" key="3">
    <source>
        <dbReference type="Google" id="ProtNLM"/>
    </source>
</evidence>
<dbReference type="Proteomes" id="UP001589865">
    <property type="component" value="Unassembled WGS sequence"/>
</dbReference>
<reference evidence="1 2" key="1">
    <citation type="submission" date="2024-09" db="EMBL/GenBank/DDBJ databases">
        <authorList>
            <person name="Sun Q."/>
            <person name="Mori K."/>
        </authorList>
    </citation>
    <scope>NUCLEOTIDE SEQUENCE [LARGE SCALE GENOMIC DNA]</scope>
    <source>
        <strain evidence="1 2">TBRC 5777</strain>
    </source>
</reference>
<protein>
    <recommendedName>
        <fullName evidence="3">Phage tail protein</fullName>
    </recommendedName>
</protein>
<keyword evidence="2" id="KW-1185">Reference proteome</keyword>
<evidence type="ECO:0000313" key="1">
    <source>
        <dbReference type="EMBL" id="MFC0410970.1"/>
    </source>
</evidence>
<accession>A0ABV6JZ02</accession>
<comment type="caution">
    <text evidence="1">The sequence shown here is derived from an EMBL/GenBank/DDBJ whole genome shotgun (WGS) entry which is preliminary data.</text>
</comment>
<organism evidence="1 2">
    <name type="scientific">Roseomonas elaeocarpi</name>
    <dbReference type="NCBI Taxonomy" id="907779"/>
    <lineage>
        <taxon>Bacteria</taxon>
        <taxon>Pseudomonadati</taxon>
        <taxon>Pseudomonadota</taxon>
        <taxon>Alphaproteobacteria</taxon>
        <taxon>Acetobacterales</taxon>
        <taxon>Roseomonadaceae</taxon>
        <taxon>Roseomonas</taxon>
    </lineage>
</organism>
<name>A0ABV6JZ02_9PROT</name>
<proteinExistence type="predicted"/>
<sequence length="162" mass="17409">MSDAPEIIEQPSTESALTIASARYGGPAHDLVEVTMSDGSLWAYLPDAPLLEGVEIADYEPTQAVPAFVGRVQGRQAMAAAQLADGRSVLKATKALIAKMLVDTEELPDSDPRSIQAQQVAEWWDNADTYHRQHPALLLLAPMLPLTSAEVDDLFRAAAAIT</sequence>
<dbReference type="RefSeq" id="WP_377046725.1">
    <property type="nucleotide sequence ID" value="NZ_JBHLUN010000029.1"/>
</dbReference>
<dbReference type="EMBL" id="JBHLUN010000029">
    <property type="protein sequence ID" value="MFC0410970.1"/>
    <property type="molecule type" value="Genomic_DNA"/>
</dbReference>
<evidence type="ECO:0000313" key="2">
    <source>
        <dbReference type="Proteomes" id="UP001589865"/>
    </source>
</evidence>
<gene>
    <name evidence="1" type="ORF">ACFFGY_22220</name>
</gene>